<reference evidence="2" key="1">
    <citation type="submission" date="2015-10" db="EMBL/GenBank/DDBJ databases">
        <authorList>
            <person name="Gilbert D.G."/>
        </authorList>
    </citation>
    <scope>NUCLEOTIDE SEQUENCE</scope>
</reference>
<dbReference type="PROSITE" id="PS01287">
    <property type="entry name" value="RTC"/>
    <property type="match status" value="1"/>
</dbReference>
<comment type="similarity">
    <text evidence="1">Belongs to the enoyl-CoA hydratase/isomerase family.</text>
</comment>
<name>A0A160TCL9_9ZZZZ</name>
<dbReference type="Pfam" id="PF00378">
    <property type="entry name" value="ECH_1"/>
    <property type="match status" value="1"/>
</dbReference>
<evidence type="ECO:0000256" key="1">
    <source>
        <dbReference type="ARBA" id="ARBA00005254"/>
    </source>
</evidence>
<dbReference type="InterPro" id="IPR020719">
    <property type="entry name" value="RNA3'_term_phos_cycl-like_CS"/>
</dbReference>
<organism evidence="2">
    <name type="scientific">hydrothermal vent metagenome</name>
    <dbReference type="NCBI Taxonomy" id="652676"/>
    <lineage>
        <taxon>unclassified sequences</taxon>
        <taxon>metagenomes</taxon>
        <taxon>ecological metagenomes</taxon>
    </lineage>
</organism>
<dbReference type="Gene3D" id="3.90.226.10">
    <property type="entry name" value="2-enoyl-CoA Hydratase, Chain A, domain 1"/>
    <property type="match status" value="1"/>
</dbReference>
<dbReference type="NCBIfam" id="NF005126">
    <property type="entry name" value="PRK06563.1"/>
    <property type="match status" value="1"/>
</dbReference>
<evidence type="ECO:0000313" key="2">
    <source>
        <dbReference type="EMBL" id="CUS40897.1"/>
    </source>
</evidence>
<protein>
    <submittedName>
        <fullName evidence="2">Enoyl-CoA hydratase</fullName>
        <ecNumber evidence="2">4.2.1.17</ecNumber>
    </submittedName>
</protein>
<dbReference type="PANTHER" id="PTHR43802:SF1">
    <property type="entry name" value="IP11341P-RELATED"/>
    <property type="match status" value="1"/>
</dbReference>
<dbReference type="InterPro" id="IPR014748">
    <property type="entry name" value="Enoyl-CoA_hydra_C"/>
</dbReference>
<dbReference type="EC" id="4.2.1.17" evidence="2"/>
<dbReference type="SUPFAM" id="SSF52096">
    <property type="entry name" value="ClpP/crotonase"/>
    <property type="match status" value="1"/>
</dbReference>
<dbReference type="Gene3D" id="1.10.12.10">
    <property type="entry name" value="Lyase 2-enoyl-coa Hydratase, Chain A, domain 2"/>
    <property type="match status" value="1"/>
</dbReference>
<accession>A0A160TCL9</accession>
<dbReference type="CDD" id="cd06558">
    <property type="entry name" value="crotonase-like"/>
    <property type="match status" value="1"/>
</dbReference>
<dbReference type="GO" id="GO:0004300">
    <property type="term" value="F:enoyl-CoA hydratase activity"/>
    <property type="evidence" value="ECO:0007669"/>
    <property type="project" value="UniProtKB-EC"/>
</dbReference>
<gene>
    <name evidence="2" type="ORF">MGWOODY_Tha63</name>
</gene>
<dbReference type="AlphaFoldDB" id="A0A160TCL9"/>
<sequence length="259" mass="28521">MSSLLINASEHILTMTFNRPEKYNALDIDTFKLLSKALYQLEHDPELRVGILLANGKHFTSGLELDKWAPIFAKGVMPTLADDELDPYGISGQRLTKPLIIATQGLCYTSGLELLLNTDIRIATPETRFAQLEVKRGIYPCGGGTVRLPEEIGWGRAQRYLLTGDEFTGQQAYDWGMVQELCSADELANKAHEIATKIAAAAPLGVQAALRSSKLARFEGDTTALSHVFDDMPNIIASADAREGVMSFMQRREAKFTGK</sequence>
<dbReference type="EMBL" id="CZQC01000028">
    <property type="protein sequence ID" value="CUS40897.1"/>
    <property type="molecule type" value="Genomic_DNA"/>
</dbReference>
<keyword evidence="2" id="KW-0456">Lyase</keyword>
<dbReference type="InterPro" id="IPR001753">
    <property type="entry name" value="Enoyl-CoA_hydra/iso"/>
</dbReference>
<proteinExistence type="inferred from homology"/>
<dbReference type="InterPro" id="IPR029045">
    <property type="entry name" value="ClpP/crotonase-like_dom_sf"/>
</dbReference>
<dbReference type="PANTHER" id="PTHR43802">
    <property type="entry name" value="ENOYL-COA HYDRATASE"/>
    <property type="match status" value="1"/>
</dbReference>